<dbReference type="SUPFAM" id="SSF52540">
    <property type="entry name" value="P-loop containing nucleoside triphosphate hydrolases"/>
    <property type="match status" value="1"/>
</dbReference>
<name>A0ABT0UZH6_9ACTN</name>
<keyword evidence="3" id="KW-1185">Reference proteome</keyword>
<feature type="compositionally biased region" description="Basic and acidic residues" evidence="1">
    <location>
        <begin position="860"/>
        <end position="869"/>
    </location>
</feature>
<dbReference type="EMBL" id="JAMQAW010000091">
    <property type="protein sequence ID" value="MCM2393869.1"/>
    <property type="molecule type" value="Genomic_DNA"/>
</dbReference>
<dbReference type="Proteomes" id="UP001431429">
    <property type="component" value="Unassembled WGS sequence"/>
</dbReference>
<organism evidence="2 3">
    <name type="scientific">Streptomyces albipurpureus</name>
    <dbReference type="NCBI Taxonomy" id="2897419"/>
    <lineage>
        <taxon>Bacteria</taxon>
        <taxon>Bacillati</taxon>
        <taxon>Actinomycetota</taxon>
        <taxon>Actinomycetes</taxon>
        <taxon>Kitasatosporales</taxon>
        <taxon>Streptomycetaceae</taxon>
        <taxon>Streptomyces</taxon>
    </lineage>
</organism>
<feature type="region of interest" description="Disordered" evidence="1">
    <location>
        <begin position="102"/>
        <end position="134"/>
    </location>
</feature>
<sequence>MAPQLNLTELRRFADDTLAMLEQQEIPGTQEAHDRHAEVMRFVLELRDRVRKPVTFGVVGEFSVGKSLLLGSVLGRPDLLPVEDRKATGNITVLRLRQAPASGADGIDEATPSASAESGPHQNTSPPRSTRTAPTAEVHYLSEKRLRACVRSIMTDLADGMDEDHPVLGAGHVLGDYDPLTDSRGWGPFDQWISCLWPANTPDAPQPLIDPIQISATHVAAATELCRIRDALLSQTDVLGTVQHVSTKVVREALDHGTEERIPTSKPRPRIQPFSAAEVEKNAEILARSFMLIERVVFDVEVSPEHWELHQLLAEHPLQFLDFPGIGGAGSYGRDVHLSRSELAEVHTILVVLDSRKPGGRGVEEFWGMLVKDGRPPEALAKAALVAANSFDRVLVPTLPDIELPKSELLQRSDSLNGIHVHSDKFVKGRESAVVATSSVSAIRRYGLPYAELSQGTRDVIEDALQKLDQGPHPRWESTAARFDQVDPQGPWGRRLRDAEHDGGIRALQRLIESQLRSNGTEQKVERAEASRRKLWSALLALQYQIRQESSDGDPGAAEYNRLLDQIRRFRFLVDALLSQLRDLRGGVPDAAQEQGSGTDTQLPQVVRELPPPPSLASAAGQVLEEVYDWAEWEQLLLRARTDKKGLVTKSKAPTASPRKPLPGRKPVQMPTESAADTSKGYITRFTALVAGRTDQAEKELKQWLTSWQTAWKDTFEELRLWFEEPGTIPLLEEVFLAYIGDAIEVENRLEQLWNALDPQDVVERQAASHAADPLPEEDVAERFPAQADHALPWHHGVRDLDPMTESQERHPQMVTQFRLYAANTAASLVTDRLNRLLSARVDALIGFYKETAVFLPTDDDIRPPRSEPPEPDAPDGSGGPTAPDGGSGQDGPDGPVGPSGAGQPGEAPGRQPIDQLISTWRNA</sequence>
<dbReference type="InterPro" id="IPR027417">
    <property type="entry name" value="P-loop_NTPase"/>
</dbReference>
<comment type="caution">
    <text evidence="2">The sequence shown here is derived from an EMBL/GenBank/DDBJ whole genome shotgun (WGS) entry which is preliminary data.</text>
</comment>
<evidence type="ECO:0008006" key="4">
    <source>
        <dbReference type="Google" id="ProtNLM"/>
    </source>
</evidence>
<reference evidence="2" key="1">
    <citation type="submission" date="2022-06" db="EMBL/GenBank/DDBJ databases">
        <title>Genome public.</title>
        <authorList>
            <person name="Sun Q."/>
        </authorList>
    </citation>
    <scope>NUCLEOTIDE SEQUENCE</scope>
    <source>
        <strain evidence="2">CWNU-1</strain>
    </source>
</reference>
<feature type="region of interest" description="Disordered" evidence="1">
    <location>
        <begin position="647"/>
        <end position="677"/>
    </location>
</feature>
<feature type="region of interest" description="Disordered" evidence="1">
    <location>
        <begin position="857"/>
        <end position="924"/>
    </location>
</feature>
<proteinExistence type="predicted"/>
<feature type="compositionally biased region" description="Polar residues" evidence="1">
    <location>
        <begin position="112"/>
        <end position="123"/>
    </location>
</feature>
<feature type="compositionally biased region" description="Low complexity" evidence="1">
    <location>
        <begin position="124"/>
        <end position="134"/>
    </location>
</feature>
<dbReference type="RefSeq" id="WP_250924160.1">
    <property type="nucleotide sequence ID" value="NZ_JAMQAW010000091.1"/>
</dbReference>
<protein>
    <recommendedName>
        <fullName evidence="4">Dynamin family protein</fullName>
    </recommendedName>
</protein>
<evidence type="ECO:0000313" key="3">
    <source>
        <dbReference type="Proteomes" id="UP001431429"/>
    </source>
</evidence>
<evidence type="ECO:0000313" key="2">
    <source>
        <dbReference type="EMBL" id="MCM2393869.1"/>
    </source>
</evidence>
<accession>A0ABT0UZH6</accession>
<evidence type="ECO:0000256" key="1">
    <source>
        <dbReference type="SAM" id="MobiDB-lite"/>
    </source>
</evidence>
<gene>
    <name evidence="2" type="ORF">NBG84_37325</name>
</gene>